<name>A0A515CTA9_SERLI</name>
<evidence type="ECO:0000313" key="2">
    <source>
        <dbReference type="EMBL" id="QQU56927.1"/>
    </source>
</evidence>
<dbReference type="EMBL" id="CP033893">
    <property type="protein sequence ID" value="QDL31353.1"/>
    <property type="molecule type" value="Genomic_DNA"/>
</dbReference>
<dbReference type="RefSeq" id="WP_130016407.1">
    <property type="nucleotide sequence ID" value="NZ_CBCPIK010000001.1"/>
</dbReference>
<evidence type="ECO:0000313" key="4">
    <source>
        <dbReference type="Proteomes" id="UP000595237"/>
    </source>
</evidence>
<keyword evidence="4" id="KW-1185">Reference proteome</keyword>
<dbReference type="Proteomes" id="UP000317572">
    <property type="component" value="Chromosome"/>
</dbReference>
<dbReference type="AlphaFoldDB" id="A0A515CTA9"/>
<reference evidence="2 4" key="2">
    <citation type="submission" date="2021-01" db="EMBL/GenBank/DDBJ databases">
        <title>FDA dAtabase for Regulatory Grade micrObial Sequences (FDA-ARGOS): Supporting development and validation of Infectious Disease Dx tests.</title>
        <authorList>
            <person name="Blissenbach B."/>
            <person name="Krut O."/>
            <person name="Tallon L."/>
            <person name="Sadzewicz L."/>
            <person name="Zhao X."/>
            <person name="Boylan J."/>
            <person name="Ott S."/>
            <person name="Bowen H."/>
            <person name="Vavikolanu K."/>
            <person name="Mehta A."/>
            <person name="Aluvathingal J."/>
            <person name="Nadendla S."/>
            <person name="Yan Y."/>
            <person name="Sichtig H."/>
        </authorList>
    </citation>
    <scope>NUCLEOTIDE SEQUENCE [LARGE SCALE GENOMIC DNA]</scope>
    <source>
        <strain evidence="2 4">FDAARGOS_1081</strain>
    </source>
</reference>
<dbReference type="Proteomes" id="UP000595237">
    <property type="component" value="Chromosome"/>
</dbReference>
<organism evidence="1 3">
    <name type="scientific">Serratia liquefaciens</name>
    <dbReference type="NCBI Taxonomy" id="614"/>
    <lineage>
        <taxon>Bacteria</taxon>
        <taxon>Pseudomonadati</taxon>
        <taxon>Pseudomonadota</taxon>
        <taxon>Gammaproteobacteria</taxon>
        <taxon>Enterobacterales</taxon>
        <taxon>Yersiniaceae</taxon>
        <taxon>Serratia</taxon>
    </lineage>
</organism>
<reference evidence="1 3" key="1">
    <citation type="submission" date="2018-11" db="EMBL/GenBank/DDBJ databases">
        <title>The first complete genome of Serratia liquefaciens isolated from metalophyte plant revel distinctness adaptive mechanisms in an extreme habitat.</title>
        <authorList>
            <person name="Caneschi W.L."/>
            <person name="Sanchez A.B."/>
            <person name="Felestrino E.B."/>
            <person name="Assis R.A.B."/>
            <person name="Lemes C.G.C."/>
            <person name="Cordeiro I.F."/>
            <person name="Fonseca N.P."/>
            <person name="Villa M."/>
            <person name="Vieira I.T."/>
            <person name="Moraes L.A."/>
            <person name="Kamino L.H.Y."/>
            <person name="do Carmo F."/>
            <person name="Garcia C.M."/>
            <person name="Almeida N.F."/>
            <person name="Silva R.S."/>
            <person name="Ferro J.A."/>
            <person name="Ferro M.I.T."/>
            <person name="Varani A.M."/>
            <person name="Ferreira R.M."/>
            <person name="dos Santos V.L."/>
            <person name="Silva U.C."/>
            <person name="Setubal J.C."/>
            <person name="Moreira L.M."/>
        </authorList>
    </citation>
    <scope>NUCLEOTIDE SEQUENCE [LARGE SCALE GENOMIC DNA]</scope>
    <source>
        <strain evidence="1 3">FG3</strain>
    </source>
</reference>
<dbReference type="EMBL" id="CP068148">
    <property type="protein sequence ID" value="QQU56927.1"/>
    <property type="molecule type" value="Genomic_DNA"/>
</dbReference>
<sequence>MKIVKEGDTRAVLCHHCGKSIATYRLRDVDFSDRRGTVKNILAAVCNQCDSVVSVPAQSTPQIKSEFEQSKSALEVRVPAHYLDILNVATQKIDASLGEDFHKTLILYYLHALTTGYYHQEGLKALLGSELANAKASKRLSMKVTKKQLAEVNSLMEQQNLMRSSDVVKAVILKVCQDIVQEKNLGVLPELRNLAAAIS</sequence>
<evidence type="ECO:0000313" key="3">
    <source>
        <dbReference type="Proteomes" id="UP000317572"/>
    </source>
</evidence>
<protein>
    <submittedName>
        <fullName evidence="1">Uncharacterized protein</fullName>
    </submittedName>
</protein>
<evidence type="ECO:0000313" key="1">
    <source>
        <dbReference type="EMBL" id="QDL31353.1"/>
    </source>
</evidence>
<proteinExistence type="predicted"/>
<gene>
    <name evidence="1" type="ORF">EGO53_05965</name>
    <name evidence="2" type="ORF">I6I38_08075</name>
</gene>
<accession>A0A515CTA9</accession>